<dbReference type="InterPro" id="IPR011757">
    <property type="entry name" value="Lytic_transglycosylase_MltB"/>
</dbReference>
<dbReference type="InterPro" id="IPR023346">
    <property type="entry name" value="Lysozyme-like_dom_sf"/>
</dbReference>
<accession>A0ABS8XXA6</accession>
<feature type="domain" description="Transglycosylase SLT" evidence="2">
    <location>
        <begin position="23"/>
        <end position="326"/>
    </location>
</feature>
<evidence type="ECO:0000259" key="2">
    <source>
        <dbReference type="Pfam" id="PF13406"/>
    </source>
</evidence>
<keyword evidence="4" id="KW-1185">Reference proteome</keyword>
<dbReference type="SUPFAM" id="SSF53955">
    <property type="entry name" value="Lysozyme-like"/>
    <property type="match status" value="1"/>
</dbReference>
<dbReference type="NCBIfam" id="TIGR02282">
    <property type="entry name" value="MltB"/>
    <property type="match status" value="1"/>
</dbReference>
<dbReference type="PANTHER" id="PTHR30163:SF9">
    <property type="entry name" value="MEMBRANE-BOUND LYTIC MUREIN TRANSGLYCOSYLASE B"/>
    <property type="match status" value="1"/>
</dbReference>
<dbReference type="Gene3D" id="1.10.530.10">
    <property type="match status" value="1"/>
</dbReference>
<proteinExistence type="predicted"/>
<organism evidence="3 4">
    <name type="scientific">Pelomonas cellulosilytica</name>
    <dbReference type="NCBI Taxonomy" id="2906762"/>
    <lineage>
        <taxon>Bacteria</taxon>
        <taxon>Pseudomonadati</taxon>
        <taxon>Pseudomonadota</taxon>
        <taxon>Betaproteobacteria</taxon>
        <taxon>Burkholderiales</taxon>
        <taxon>Sphaerotilaceae</taxon>
        <taxon>Roseateles</taxon>
    </lineage>
</organism>
<evidence type="ECO:0000256" key="1">
    <source>
        <dbReference type="SAM" id="MobiDB-lite"/>
    </source>
</evidence>
<dbReference type="EMBL" id="JAJTWU010000004">
    <property type="protein sequence ID" value="MCE4555328.1"/>
    <property type="molecule type" value="Genomic_DNA"/>
</dbReference>
<dbReference type="InterPro" id="IPR043426">
    <property type="entry name" value="MltB-like"/>
</dbReference>
<dbReference type="PANTHER" id="PTHR30163">
    <property type="entry name" value="MEMBRANE-BOUND LYTIC MUREIN TRANSGLYCOSYLASE B"/>
    <property type="match status" value="1"/>
</dbReference>
<dbReference type="InterPro" id="IPR031304">
    <property type="entry name" value="SLT_2"/>
</dbReference>
<name>A0ABS8XXA6_9BURK</name>
<dbReference type="CDD" id="cd13399">
    <property type="entry name" value="Slt35-like"/>
    <property type="match status" value="1"/>
</dbReference>
<dbReference type="Proteomes" id="UP001200741">
    <property type="component" value="Unassembled WGS sequence"/>
</dbReference>
<protein>
    <submittedName>
        <fullName evidence="3">Lytic murein transglycosylase B</fullName>
    </submittedName>
</protein>
<dbReference type="RefSeq" id="WP_233372340.1">
    <property type="nucleotide sequence ID" value="NZ_JAJTWU010000004.1"/>
</dbReference>
<dbReference type="Pfam" id="PF13406">
    <property type="entry name" value="SLT_2"/>
    <property type="match status" value="1"/>
</dbReference>
<sequence length="359" mass="38296">MTAHAKPRTARHEPPPKPLGTRPALVAFANELATAEGWDAATLRRQLAAASDLPKVKQLILPASTPSAKNWAAYRDRFIEPKRIDAGATFWDEHAEALARAEAQYGVPAEVIVGIIGVETFYGRITGGFKVLDALATLAFDFPAAHPRAAERQAFFRSELAEFLRLTREQGLAAEDVRGSYAGALGWPQFMPGSWRQHAVDFDGDGHINLMASPVDAIGSVAHYLAAHGWKPGQPTHFDGVTLTDDAAQRARLLAPDIKPTFSAAELAEAGATLPEAARGHAGPLAVIQLQNGGAAPTVLLGTENFWVVTRYNWSAYYALAVIELGRAVKTRYQVSSAGSRTGPDGFSGATGSAAPQVQ</sequence>
<comment type="caution">
    <text evidence="3">The sequence shown here is derived from an EMBL/GenBank/DDBJ whole genome shotgun (WGS) entry which is preliminary data.</text>
</comment>
<gene>
    <name evidence="3" type="primary">mltB</name>
    <name evidence="3" type="ORF">LXT13_12975</name>
</gene>
<evidence type="ECO:0000313" key="4">
    <source>
        <dbReference type="Proteomes" id="UP001200741"/>
    </source>
</evidence>
<feature type="compositionally biased region" description="Polar residues" evidence="1">
    <location>
        <begin position="350"/>
        <end position="359"/>
    </location>
</feature>
<feature type="region of interest" description="Disordered" evidence="1">
    <location>
        <begin position="337"/>
        <end position="359"/>
    </location>
</feature>
<dbReference type="Gene3D" id="1.10.8.350">
    <property type="entry name" value="Bacterial muramidase"/>
    <property type="match status" value="1"/>
</dbReference>
<reference evidence="3 4" key="1">
    <citation type="submission" date="2021-12" db="EMBL/GenBank/DDBJ databases">
        <title>Genome seq of P8.</title>
        <authorList>
            <person name="Seo T."/>
        </authorList>
    </citation>
    <scope>NUCLEOTIDE SEQUENCE [LARGE SCALE GENOMIC DNA]</scope>
    <source>
        <strain evidence="3 4">P8</strain>
    </source>
</reference>
<feature type="region of interest" description="Disordered" evidence="1">
    <location>
        <begin position="1"/>
        <end position="22"/>
    </location>
</feature>
<evidence type="ECO:0000313" key="3">
    <source>
        <dbReference type="EMBL" id="MCE4555328.1"/>
    </source>
</evidence>